<evidence type="ECO:0000313" key="4">
    <source>
        <dbReference type="Proteomes" id="UP000743370"/>
    </source>
</evidence>
<reference evidence="3 4" key="1">
    <citation type="submission" date="2020-05" db="EMBL/GenBank/DDBJ databases">
        <title>Vigna angularis (adzuki bean) Var. LongXiaoDou No. 4 denovo assembly.</title>
        <authorList>
            <person name="Xiang H."/>
        </authorList>
    </citation>
    <scope>NUCLEOTIDE SEQUENCE [LARGE SCALE GENOMIC DNA]</scope>
    <source>
        <tissue evidence="3">Leaf</tissue>
    </source>
</reference>
<feature type="domain" description="F-box" evidence="2">
    <location>
        <begin position="197"/>
        <end position="245"/>
    </location>
</feature>
<comment type="caution">
    <text evidence="3">The sequence shown here is derived from an EMBL/GenBank/DDBJ whole genome shotgun (WGS) entry which is preliminary data.</text>
</comment>
<dbReference type="PANTHER" id="PTHR34223:SF51">
    <property type="entry name" value="OS06G0556300 PROTEIN"/>
    <property type="match status" value="1"/>
</dbReference>
<protein>
    <submittedName>
        <fullName evidence="3">2-methylene-furan-3-one reductase</fullName>
    </submittedName>
</protein>
<dbReference type="SUPFAM" id="SSF81383">
    <property type="entry name" value="F-box domain"/>
    <property type="match status" value="1"/>
</dbReference>
<dbReference type="EMBL" id="JABFOF010000008">
    <property type="protein sequence ID" value="KAG2384823.1"/>
    <property type="molecule type" value="Genomic_DNA"/>
</dbReference>
<name>A0A8T0JZX4_PHAAN</name>
<dbReference type="InterPro" id="IPR053781">
    <property type="entry name" value="F-box_AtFBL13-like"/>
</dbReference>
<dbReference type="Gene3D" id="3.40.50.720">
    <property type="entry name" value="NAD(P)-binding Rossmann-like Domain"/>
    <property type="match status" value="1"/>
</dbReference>
<dbReference type="InterPro" id="IPR053197">
    <property type="entry name" value="F-box_SCFL_complex_component"/>
</dbReference>
<evidence type="ECO:0000256" key="1">
    <source>
        <dbReference type="SAM" id="Coils"/>
    </source>
</evidence>
<dbReference type="Gene3D" id="3.80.10.10">
    <property type="entry name" value="Ribonuclease Inhibitor"/>
    <property type="match status" value="1"/>
</dbReference>
<evidence type="ECO:0000313" key="3">
    <source>
        <dbReference type="EMBL" id="KAG2384823.1"/>
    </source>
</evidence>
<feature type="coiled-coil region" evidence="1">
    <location>
        <begin position="169"/>
        <end position="199"/>
    </location>
</feature>
<sequence>MRQQSSAAENLNPSKLRRNAYAASDISRIASQVVEHFQLTKHVFGASKVAATAIQYTLPTPTEKLDLLRNLGANLAIDYTKGLLEDLEEKFDVVYDISEIDRTLKAVKENGKVVIVATHGSSSDIFVMLIQIKYFIAVLEDKLQHLDADMEVIHIRYFKNLTLLSLSTMEEEKETMVELKTQTKKKEKTEKEREDEKDLISALPDNVLVHIIHFVDTATAVRTFLLSKRWNNLWKSLTTLSFRRRDFKNPVNYNQFVHHVLSHRDTSIRLHSLDFDACVAAQELLNLFIPLLHYVPHLRIFLFHLSTKVVHYSIPIIFSSPSLTSLTLVHSNRIIFKLPQSLELPALKTLSLTNVSFTARNSDDECAEPFSSCFLLNSLFLMGCSLSNPAKVLSISNPNLSRFTMTRCSKEMYNIVLSTPNLTHLAIRSCHTFHEVSSTCDLALLEEANIEIILCRSHEIVLRLLKMLSYAKILMLSECVVAEILHAAHKDMFHHPSILPPHFVRLQTLKVENFHQTEILMKYLLQNSQLTKVEIIQERDMVTPLARIQVDYAINAFQKGTAYFKGLDGYECDPFGLEPPPTVVTGDGAMAALAAYSSSLQAFEELLLNDSLEGIVRNYENGAHCRNH</sequence>
<dbReference type="InterPro" id="IPR036291">
    <property type="entry name" value="NAD(P)-bd_dom_sf"/>
</dbReference>
<dbReference type="PANTHER" id="PTHR34223">
    <property type="entry name" value="OS11G0201299 PROTEIN"/>
    <property type="match status" value="1"/>
</dbReference>
<dbReference type="PROSITE" id="PS50181">
    <property type="entry name" value="FBOX"/>
    <property type="match status" value="1"/>
</dbReference>
<dbReference type="Proteomes" id="UP000743370">
    <property type="component" value="Unassembled WGS sequence"/>
</dbReference>
<gene>
    <name evidence="3" type="ORF">HKW66_Vig0119150</name>
</gene>
<dbReference type="CDD" id="cd22160">
    <property type="entry name" value="F-box_AtFBL13-like"/>
    <property type="match status" value="1"/>
</dbReference>
<accession>A0A8T0JZX4</accession>
<dbReference type="Pfam" id="PF00646">
    <property type="entry name" value="F-box"/>
    <property type="match status" value="1"/>
</dbReference>
<dbReference type="AlphaFoldDB" id="A0A8T0JZX4"/>
<dbReference type="SUPFAM" id="SSF52047">
    <property type="entry name" value="RNI-like"/>
    <property type="match status" value="1"/>
</dbReference>
<proteinExistence type="predicted"/>
<evidence type="ECO:0000259" key="2">
    <source>
        <dbReference type="PROSITE" id="PS50181"/>
    </source>
</evidence>
<keyword evidence="1" id="KW-0175">Coiled coil</keyword>
<dbReference type="InterPro" id="IPR036047">
    <property type="entry name" value="F-box-like_dom_sf"/>
</dbReference>
<dbReference type="InterPro" id="IPR032675">
    <property type="entry name" value="LRR_dom_sf"/>
</dbReference>
<dbReference type="SUPFAM" id="SSF51735">
    <property type="entry name" value="NAD(P)-binding Rossmann-fold domains"/>
    <property type="match status" value="1"/>
</dbReference>
<organism evidence="3 4">
    <name type="scientific">Phaseolus angularis</name>
    <name type="common">Azuki bean</name>
    <name type="synonym">Vigna angularis</name>
    <dbReference type="NCBI Taxonomy" id="3914"/>
    <lineage>
        <taxon>Eukaryota</taxon>
        <taxon>Viridiplantae</taxon>
        <taxon>Streptophyta</taxon>
        <taxon>Embryophyta</taxon>
        <taxon>Tracheophyta</taxon>
        <taxon>Spermatophyta</taxon>
        <taxon>Magnoliopsida</taxon>
        <taxon>eudicotyledons</taxon>
        <taxon>Gunneridae</taxon>
        <taxon>Pentapetalae</taxon>
        <taxon>rosids</taxon>
        <taxon>fabids</taxon>
        <taxon>Fabales</taxon>
        <taxon>Fabaceae</taxon>
        <taxon>Papilionoideae</taxon>
        <taxon>50 kb inversion clade</taxon>
        <taxon>NPAAA clade</taxon>
        <taxon>indigoferoid/millettioid clade</taxon>
        <taxon>Phaseoleae</taxon>
        <taxon>Vigna</taxon>
    </lineage>
</organism>
<dbReference type="InterPro" id="IPR001810">
    <property type="entry name" value="F-box_dom"/>
</dbReference>